<evidence type="ECO:0000313" key="2">
    <source>
        <dbReference type="EMBL" id="KAF7123324.1"/>
    </source>
</evidence>
<feature type="region of interest" description="Disordered" evidence="1">
    <location>
        <begin position="1"/>
        <end position="137"/>
    </location>
</feature>
<dbReference type="PANTHER" id="PTHR13445:SF5">
    <property type="entry name" value="PROTEIN TSSC4"/>
    <property type="match status" value="1"/>
</dbReference>
<feature type="compositionally biased region" description="Acidic residues" evidence="1">
    <location>
        <begin position="94"/>
        <end position="117"/>
    </location>
</feature>
<sequence>MDSSLIKKPMDSSEPTAEDSFRARVQKAFGPLSSSQSPWSLTDDEIEKREWNRSSGGTRDDDVTPCSSSFDGISFSNKDRKMRNSRRVRRDLENDGVEDQNDDEDGGEGDGGDGGDEWEIRSSIGLDRTLDNEEEEDEYDIVAAGRENASDVLYMRDVTDHGPYLNSYNIIPSSVHDSHANHLAAKIRLKEGGVEANKIEPHYSCDKSMPDVQEPRFKASGDGGKPKSILKRKNDEATTKEQKRVKFDPGCKEDFEAASENPKDLLTSTTISDDKSSLRRNTFGVPDYLLNPSKYTRYSFDSASEVDDESNSQVCMDFLKLAEMAKPEESASLLGTASSVLPKSVTFIPRKKAMDATPRDCSNEAKQNQENGSEQLLIQKGCPLGVAADPLGVAADDTDDTESGIVRDMEDELESSAASSSTRVKKQCRNYRSRSNLDDTVT</sequence>
<feature type="compositionally biased region" description="Basic and acidic residues" evidence="1">
    <location>
        <begin position="232"/>
        <end position="246"/>
    </location>
</feature>
<organism evidence="2 3">
    <name type="scientific">Rhododendron simsii</name>
    <name type="common">Sims's rhododendron</name>
    <dbReference type="NCBI Taxonomy" id="118357"/>
    <lineage>
        <taxon>Eukaryota</taxon>
        <taxon>Viridiplantae</taxon>
        <taxon>Streptophyta</taxon>
        <taxon>Embryophyta</taxon>
        <taxon>Tracheophyta</taxon>
        <taxon>Spermatophyta</taxon>
        <taxon>Magnoliopsida</taxon>
        <taxon>eudicotyledons</taxon>
        <taxon>Gunneridae</taxon>
        <taxon>Pentapetalae</taxon>
        <taxon>asterids</taxon>
        <taxon>Ericales</taxon>
        <taxon>Ericaceae</taxon>
        <taxon>Ericoideae</taxon>
        <taxon>Rhodoreae</taxon>
        <taxon>Rhododendron</taxon>
    </lineage>
</organism>
<dbReference type="Pfam" id="PF15264">
    <property type="entry name" value="TSSC4"/>
    <property type="match status" value="1"/>
</dbReference>
<reference evidence="2" key="1">
    <citation type="submission" date="2019-11" db="EMBL/GenBank/DDBJ databases">
        <authorList>
            <person name="Liu Y."/>
            <person name="Hou J."/>
            <person name="Li T.-Q."/>
            <person name="Guan C.-H."/>
            <person name="Wu X."/>
            <person name="Wu H.-Z."/>
            <person name="Ling F."/>
            <person name="Zhang R."/>
            <person name="Shi X.-G."/>
            <person name="Ren J.-P."/>
            <person name="Chen E.-F."/>
            <person name="Sun J.-M."/>
        </authorList>
    </citation>
    <scope>NUCLEOTIDE SEQUENCE</scope>
    <source>
        <strain evidence="2">Adult_tree_wgs_1</strain>
        <tissue evidence="2">Leaves</tissue>
    </source>
</reference>
<gene>
    <name evidence="2" type="ORF">RHSIM_Rhsim12G0017700</name>
</gene>
<feature type="compositionally biased region" description="Basic and acidic residues" evidence="1">
    <location>
        <begin position="46"/>
        <end position="62"/>
    </location>
</feature>
<evidence type="ECO:0008006" key="4">
    <source>
        <dbReference type="Google" id="ProtNLM"/>
    </source>
</evidence>
<feature type="region of interest" description="Disordered" evidence="1">
    <location>
        <begin position="201"/>
        <end position="246"/>
    </location>
</feature>
<keyword evidence="3" id="KW-1185">Reference proteome</keyword>
<feature type="compositionally biased region" description="Basic residues" evidence="1">
    <location>
        <begin position="423"/>
        <end position="432"/>
    </location>
</feature>
<dbReference type="OrthoDB" id="1906282at2759"/>
<comment type="caution">
    <text evidence="2">The sequence shown here is derived from an EMBL/GenBank/DDBJ whole genome shotgun (WGS) entry which is preliminary data.</text>
</comment>
<proteinExistence type="predicted"/>
<evidence type="ECO:0000256" key="1">
    <source>
        <dbReference type="SAM" id="MobiDB-lite"/>
    </source>
</evidence>
<protein>
    <recommendedName>
        <fullName evidence="4">Protein TSSC4</fullName>
    </recommendedName>
</protein>
<dbReference type="PANTHER" id="PTHR13445">
    <property type="entry name" value="TUMOR SUPPRESSING SUBTRANSFERABLE CANDIDATE 4 TSSC4"/>
    <property type="match status" value="1"/>
</dbReference>
<accession>A0A834G593</accession>
<evidence type="ECO:0000313" key="3">
    <source>
        <dbReference type="Proteomes" id="UP000626092"/>
    </source>
</evidence>
<feature type="compositionally biased region" description="Basic residues" evidence="1">
    <location>
        <begin position="80"/>
        <end position="89"/>
    </location>
</feature>
<dbReference type="EMBL" id="WJXA01000012">
    <property type="protein sequence ID" value="KAF7123324.1"/>
    <property type="molecule type" value="Genomic_DNA"/>
</dbReference>
<feature type="region of interest" description="Disordered" evidence="1">
    <location>
        <begin position="391"/>
        <end position="442"/>
    </location>
</feature>
<feature type="compositionally biased region" description="Polar residues" evidence="1">
    <location>
        <begin position="65"/>
        <end position="76"/>
    </location>
</feature>
<dbReference type="InterPro" id="IPR029338">
    <property type="entry name" value="TSSC4"/>
</dbReference>
<name>A0A834G593_RHOSS</name>
<feature type="compositionally biased region" description="Basic and acidic residues" evidence="1">
    <location>
        <begin position="201"/>
        <end position="219"/>
    </location>
</feature>
<dbReference type="AlphaFoldDB" id="A0A834G593"/>
<dbReference type="Proteomes" id="UP000626092">
    <property type="component" value="Unassembled WGS sequence"/>
</dbReference>